<protein>
    <submittedName>
        <fullName evidence="3">Putative secreted protein</fullName>
    </submittedName>
</protein>
<feature type="signal peptide" evidence="2">
    <location>
        <begin position="1"/>
        <end position="22"/>
    </location>
</feature>
<proteinExistence type="evidence at transcript level"/>
<feature type="region of interest" description="Disordered" evidence="1">
    <location>
        <begin position="58"/>
        <end position="106"/>
    </location>
</feature>
<feature type="compositionally biased region" description="Basic residues" evidence="1">
    <location>
        <begin position="82"/>
        <end position="106"/>
    </location>
</feature>
<dbReference type="EMBL" id="GBBK01005552">
    <property type="protein sequence ID" value="JAC18930.1"/>
    <property type="molecule type" value="mRNA"/>
</dbReference>
<feature type="chain" id="PRO_5001519645" evidence="2">
    <location>
        <begin position="23"/>
        <end position="106"/>
    </location>
</feature>
<reference evidence="3" key="1">
    <citation type="submission" date="2014-03" db="EMBL/GenBank/DDBJ databases">
        <title>The sialotranscriptome of Amblyomma triste, Amblyomma parvum and Amblyomma cajennense ticks, uncovered by 454-based RNA-seq.</title>
        <authorList>
            <person name="Garcia G.R."/>
            <person name="Gardinassi L.G."/>
            <person name="Ribeiro J.M."/>
            <person name="Anatriello E."/>
            <person name="Ferreira B.R."/>
            <person name="Moreira H.N."/>
            <person name="Mafra C."/>
            <person name="Olegario M.M."/>
            <person name="Szabo P.J."/>
            <person name="Miranda-Santos I.K."/>
            <person name="Maruyama S.R."/>
        </authorList>
    </citation>
    <scope>NUCLEOTIDE SEQUENCE</scope>
    <source>
        <strain evidence="3">Uberlandia</strain>
        <tissue evidence="3">Salivary glands</tissue>
    </source>
</reference>
<evidence type="ECO:0000256" key="2">
    <source>
        <dbReference type="SAM" id="SignalP"/>
    </source>
</evidence>
<feature type="compositionally biased region" description="Low complexity" evidence="1">
    <location>
        <begin position="65"/>
        <end position="78"/>
    </location>
</feature>
<organism evidence="3">
    <name type="scientific">Amblyomma cajennense</name>
    <name type="common">Cayenne tick</name>
    <name type="synonym">Acarus cajennensis</name>
    <dbReference type="NCBI Taxonomy" id="34607"/>
    <lineage>
        <taxon>Eukaryota</taxon>
        <taxon>Metazoa</taxon>
        <taxon>Ecdysozoa</taxon>
        <taxon>Arthropoda</taxon>
        <taxon>Chelicerata</taxon>
        <taxon>Arachnida</taxon>
        <taxon>Acari</taxon>
        <taxon>Parasitiformes</taxon>
        <taxon>Ixodida</taxon>
        <taxon>Ixodoidea</taxon>
        <taxon>Ixodidae</taxon>
        <taxon>Amblyomminae</taxon>
        <taxon>Amblyomma</taxon>
    </lineage>
</organism>
<accession>A0A023FBZ7</accession>
<keyword evidence="2" id="KW-0732">Signal</keyword>
<dbReference type="AlphaFoldDB" id="A0A023FBZ7"/>
<evidence type="ECO:0000313" key="3">
    <source>
        <dbReference type="EMBL" id="JAC18930.1"/>
    </source>
</evidence>
<evidence type="ECO:0000256" key="1">
    <source>
        <dbReference type="SAM" id="MobiDB-lite"/>
    </source>
</evidence>
<sequence length="106" mass="11845">MAVVRFAVFSLVLCLLACLAAGESKGYWSRPWFLGPSRYPWLAGASLNGFDYRHPGRPRPIPFLSPRSDPSDSSGSSSEMRKTKKTGKSKKRGGTKRRRRDIQKSV</sequence>
<name>A0A023FBZ7_AMBCJ</name>